<accession>A0A4R4V7N5</accession>
<evidence type="ECO:0000256" key="1">
    <source>
        <dbReference type="SAM" id="Phobius"/>
    </source>
</evidence>
<keyword evidence="1" id="KW-1133">Transmembrane helix</keyword>
<feature type="transmembrane region" description="Helical" evidence="1">
    <location>
        <begin position="24"/>
        <end position="42"/>
    </location>
</feature>
<keyword evidence="3" id="KW-1185">Reference proteome</keyword>
<dbReference type="OrthoDB" id="3675370at2"/>
<sequence length="251" mass="25698">MSTQPPSSSSSGETSGVRSAPKNGIGLTAMILGIIGFMLSLIPLIGVVAWPLVILGLIFGLIGIVRAYRKIATNMGMAIAGTALSALGLVVCIVYAASFSSHMANAPSPPASVPGVTQGGDEAGVDVGFGQPYMFSGGETITISPPEEFSSGNPYMDAPSGKELVQTTVTVHNGTDRAFNPASIALTAQHGGRVASQSYLNSDALPDAEVPPGGDISFSTVWEIGSQPGELRISAKPNVFAQTTAYWVGQV</sequence>
<evidence type="ECO:0000313" key="2">
    <source>
        <dbReference type="EMBL" id="TDC95399.1"/>
    </source>
</evidence>
<gene>
    <name evidence="2" type="ORF">E1161_04215</name>
</gene>
<keyword evidence="1" id="KW-0472">Membrane</keyword>
<dbReference type="EMBL" id="SMKV01000004">
    <property type="protein sequence ID" value="TDC95399.1"/>
    <property type="molecule type" value="Genomic_DNA"/>
</dbReference>
<keyword evidence="1" id="KW-0812">Transmembrane</keyword>
<dbReference type="Proteomes" id="UP000294744">
    <property type="component" value="Unassembled WGS sequence"/>
</dbReference>
<evidence type="ECO:0008006" key="4">
    <source>
        <dbReference type="Google" id="ProtNLM"/>
    </source>
</evidence>
<dbReference type="RefSeq" id="WP_132619774.1">
    <property type="nucleotide sequence ID" value="NZ_SMKV01000004.1"/>
</dbReference>
<name>A0A4R4V7N5_9PSEU</name>
<reference evidence="2 3" key="1">
    <citation type="submission" date="2019-03" db="EMBL/GenBank/DDBJ databases">
        <title>Draft genome sequences of novel Actinobacteria.</title>
        <authorList>
            <person name="Sahin N."/>
            <person name="Ay H."/>
            <person name="Saygin H."/>
        </authorList>
    </citation>
    <scope>NUCLEOTIDE SEQUENCE [LARGE SCALE GENOMIC DNA]</scope>
    <source>
        <strain evidence="2 3">16K404</strain>
    </source>
</reference>
<protein>
    <recommendedName>
        <fullName evidence="4">DUF4190 domain-containing protein</fullName>
    </recommendedName>
</protein>
<feature type="transmembrane region" description="Helical" evidence="1">
    <location>
        <begin position="48"/>
        <end position="68"/>
    </location>
</feature>
<proteinExistence type="predicted"/>
<evidence type="ECO:0000313" key="3">
    <source>
        <dbReference type="Proteomes" id="UP000294744"/>
    </source>
</evidence>
<organism evidence="2 3">
    <name type="scientific">Saccharopolyspora aridisoli</name>
    <dbReference type="NCBI Taxonomy" id="2530385"/>
    <lineage>
        <taxon>Bacteria</taxon>
        <taxon>Bacillati</taxon>
        <taxon>Actinomycetota</taxon>
        <taxon>Actinomycetes</taxon>
        <taxon>Pseudonocardiales</taxon>
        <taxon>Pseudonocardiaceae</taxon>
        <taxon>Saccharopolyspora</taxon>
    </lineage>
</organism>
<dbReference type="AlphaFoldDB" id="A0A4R4V7N5"/>
<comment type="caution">
    <text evidence="2">The sequence shown here is derived from an EMBL/GenBank/DDBJ whole genome shotgun (WGS) entry which is preliminary data.</text>
</comment>
<feature type="transmembrane region" description="Helical" evidence="1">
    <location>
        <begin position="75"/>
        <end position="97"/>
    </location>
</feature>